<keyword evidence="2" id="KW-1185">Reference proteome</keyword>
<dbReference type="KEGG" id="arev:RVR_8314"/>
<name>A0A7U3UVL0_9ACTN</name>
<reference evidence="1 2" key="1">
    <citation type="journal article" date="2010" name="J. Bacteriol.">
        <title>Biochemical characterization of a novel indole prenyltransferase from Streptomyces sp. SN-593.</title>
        <authorList>
            <person name="Takahashi S."/>
            <person name="Takagi H."/>
            <person name="Toyoda A."/>
            <person name="Uramoto M."/>
            <person name="Nogawa T."/>
            <person name="Ueki M."/>
            <person name="Sakaki Y."/>
            <person name="Osada H."/>
        </authorList>
    </citation>
    <scope>NUCLEOTIDE SEQUENCE [LARGE SCALE GENOMIC DNA]</scope>
    <source>
        <strain evidence="1 2">SN-593</strain>
    </source>
</reference>
<dbReference type="Proteomes" id="UP000595703">
    <property type="component" value="Chromosome"/>
</dbReference>
<organism evidence="1 2">
    <name type="scientific">Actinacidiphila reveromycinica</name>
    <dbReference type="NCBI Taxonomy" id="659352"/>
    <lineage>
        <taxon>Bacteria</taxon>
        <taxon>Bacillati</taxon>
        <taxon>Actinomycetota</taxon>
        <taxon>Actinomycetes</taxon>
        <taxon>Kitasatosporales</taxon>
        <taxon>Streptomycetaceae</taxon>
        <taxon>Actinacidiphila</taxon>
    </lineage>
</organism>
<dbReference type="Gene3D" id="1.10.3230.30">
    <property type="entry name" value="Phage gp6-like head-tail connector protein"/>
    <property type="match status" value="1"/>
</dbReference>
<protein>
    <submittedName>
        <fullName evidence="1">Uncharacterized protein</fullName>
    </submittedName>
</protein>
<dbReference type="RefSeq" id="WP_202237020.1">
    <property type="nucleotide sequence ID" value="NZ_AP018365.1"/>
</dbReference>
<evidence type="ECO:0000313" key="2">
    <source>
        <dbReference type="Proteomes" id="UP000595703"/>
    </source>
</evidence>
<reference evidence="1 2" key="3">
    <citation type="journal article" date="2011" name="Nat. Chem. Biol.">
        <title>Reveromycin A biosynthesis uses RevG and RevJ for stereospecific spiroacetal formation.</title>
        <authorList>
            <person name="Takahashi S."/>
            <person name="Toyoda A."/>
            <person name="Sekiyama Y."/>
            <person name="Takagi H."/>
            <person name="Nogawa T."/>
            <person name="Uramoto M."/>
            <person name="Suzuki R."/>
            <person name="Koshino H."/>
            <person name="Kumano T."/>
            <person name="Panthee S."/>
            <person name="Dairi T."/>
            <person name="Ishikawa J."/>
            <person name="Ikeda H."/>
            <person name="Sakaki Y."/>
            <person name="Osada H."/>
        </authorList>
    </citation>
    <scope>NUCLEOTIDE SEQUENCE [LARGE SCALE GENOMIC DNA]</scope>
    <source>
        <strain evidence="1 2">SN-593</strain>
    </source>
</reference>
<proteinExistence type="predicted"/>
<gene>
    <name evidence="1" type="ORF">RVR_8314</name>
</gene>
<reference evidence="1 2" key="2">
    <citation type="journal article" date="2011" name="J. Antibiot.">
        <title>Furaquinocins I and J: novel polyketide isoprenoid hybrid compounds from Streptomyces reveromyceticus SN-593.</title>
        <authorList>
            <person name="Panthee S."/>
            <person name="Takahashi S."/>
            <person name="Takagi H."/>
            <person name="Nogawa T."/>
            <person name="Oowada E."/>
            <person name="Uramoto M."/>
            <person name="Osada H."/>
        </authorList>
    </citation>
    <scope>NUCLEOTIDE SEQUENCE [LARGE SCALE GENOMIC DNA]</scope>
    <source>
        <strain evidence="1 2">SN-593</strain>
    </source>
</reference>
<dbReference type="EMBL" id="AP018365">
    <property type="protein sequence ID" value="BBB01071.1"/>
    <property type="molecule type" value="Genomic_DNA"/>
</dbReference>
<dbReference type="AlphaFoldDB" id="A0A7U3UVL0"/>
<accession>A0A7U3UVL0</accession>
<sequence length="183" mass="20687">MSIVTLAEAKQQLRIADTDTSCDDEVQAYCDGITAVVEDYMHEVVEPRTVVEDVDGHRHFGRRFRLWSVPLISLTSVKSVYTEYEWDVSLMRPDPQTGLVRVLSGPPVRGLVEVTYQAGYEDVPVNYKRGALVVLQHNWETRRGVGALRSSVVGPEEIHNPHWMYSIPRKALEWLGSPRVVVG</sequence>
<evidence type="ECO:0000313" key="1">
    <source>
        <dbReference type="EMBL" id="BBB01071.1"/>
    </source>
</evidence>
<reference evidence="1 2" key="4">
    <citation type="journal article" date="2020" name="Sci. Rep.">
        <title>beta-carboline chemical signals induce reveromycin production through a LuxR family regulator in Streptomyces sp. SN-593.</title>
        <authorList>
            <person name="Panthee S."/>
            <person name="Kito N."/>
            <person name="Hayashi T."/>
            <person name="Shimizu T."/>
            <person name="Ishikawa J."/>
            <person name="Hamamoto H."/>
            <person name="Osada H."/>
            <person name="Takahashi S."/>
        </authorList>
    </citation>
    <scope>NUCLEOTIDE SEQUENCE [LARGE SCALE GENOMIC DNA]</scope>
    <source>
        <strain evidence="1 2">SN-593</strain>
    </source>
</reference>